<dbReference type="Proteomes" id="UP001054945">
    <property type="component" value="Unassembled WGS sequence"/>
</dbReference>
<protein>
    <submittedName>
        <fullName evidence="1">Uncharacterized protein</fullName>
    </submittedName>
</protein>
<comment type="caution">
    <text evidence="1">The sequence shown here is derived from an EMBL/GenBank/DDBJ whole genome shotgun (WGS) entry which is preliminary data.</text>
</comment>
<reference evidence="1 2" key="1">
    <citation type="submission" date="2021-06" db="EMBL/GenBank/DDBJ databases">
        <title>Caerostris extrusa draft genome.</title>
        <authorList>
            <person name="Kono N."/>
            <person name="Arakawa K."/>
        </authorList>
    </citation>
    <scope>NUCLEOTIDE SEQUENCE [LARGE SCALE GENOMIC DNA]</scope>
</reference>
<dbReference type="AlphaFoldDB" id="A0AAV4MMA1"/>
<proteinExistence type="predicted"/>
<gene>
    <name evidence="1" type="ORF">CEXT_333891</name>
</gene>
<evidence type="ECO:0000313" key="1">
    <source>
        <dbReference type="EMBL" id="GIX73483.1"/>
    </source>
</evidence>
<keyword evidence="2" id="KW-1185">Reference proteome</keyword>
<name>A0AAV4MMA1_CAEEX</name>
<accession>A0AAV4MMA1</accession>
<organism evidence="1 2">
    <name type="scientific">Caerostris extrusa</name>
    <name type="common">Bark spider</name>
    <name type="synonym">Caerostris bankana</name>
    <dbReference type="NCBI Taxonomy" id="172846"/>
    <lineage>
        <taxon>Eukaryota</taxon>
        <taxon>Metazoa</taxon>
        <taxon>Ecdysozoa</taxon>
        <taxon>Arthropoda</taxon>
        <taxon>Chelicerata</taxon>
        <taxon>Arachnida</taxon>
        <taxon>Araneae</taxon>
        <taxon>Araneomorphae</taxon>
        <taxon>Entelegynae</taxon>
        <taxon>Araneoidea</taxon>
        <taxon>Araneidae</taxon>
        <taxon>Caerostris</taxon>
    </lineage>
</organism>
<evidence type="ECO:0000313" key="2">
    <source>
        <dbReference type="Proteomes" id="UP001054945"/>
    </source>
</evidence>
<sequence>MRPFFHAFPPNMAGLHPIMRGLGPGPLMVLAPNPSLRKTDGDFLLAGTSGPILSEGCNCFPEFAWGTEGGDRIIRLRLSDVQGELEFDSLFGFYWDYKLFRLCKRNYWIIK</sequence>
<dbReference type="EMBL" id="BPLR01002417">
    <property type="protein sequence ID" value="GIX73483.1"/>
    <property type="molecule type" value="Genomic_DNA"/>
</dbReference>